<feature type="region of interest" description="Disordered" evidence="1">
    <location>
        <begin position="205"/>
        <end position="226"/>
    </location>
</feature>
<dbReference type="OrthoDB" id="10260961at2759"/>
<dbReference type="AlphaFoldDB" id="A0A553I0R6"/>
<dbReference type="STRING" id="2512241.A0A553I0R6"/>
<dbReference type="SUPFAM" id="SSF53474">
    <property type="entry name" value="alpha/beta-Hydrolases"/>
    <property type="match status" value="1"/>
</dbReference>
<accession>A0A553I0R6</accession>
<name>A0A553I0R6_9PEZI</name>
<sequence>MLPRPCLSFTLPSIHDSTKLDCRIYHPPCLRDPAHSDTPWSGHAAVVAHPYAPLGGCFDDPIVDVAAGTLLQLGFLVATFNFRGAGLSAGRTSWTSKPEQADYISVVGFLAYYVHHLNPLRFAQPTNQHWLPTMLLAGYSYGAVVTTRLPPLDTILAYFVTPAIHTAEADIRLRAQHLAEAHLNTHSAGPASPRKSLGVRVGGDEDVAWKGHDDHTKSESHREERIRESVRNLLSRAQLVYRKPLRWVSGNEIGDKLDYCLEKVEGDVAFRTAYLVISPPVGFVTRLATMSFSSPVSASAIGDALLTLNPTLMVYGDQDGFISYRKIREWTQQLSGADASRFRCVEVCGAGHFWVESDVIYQCTFATELIHEDRNPTPVSGWGRAGASESYKPTIEWLLVIIA</sequence>
<proteinExistence type="predicted"/>
<keyword evidence="3" id="KW-1185">Reference proteome</keyword>
<protein>
    <recommendedName>
        <fullName evidence="4">AB hydrolase-1 domain-containing protein</fullName>
    </recommendedName>
</protein>
<evidence type="ECO:0000313" key="3">
    <source>
        <dbReference type="Proteomes" id="UP000319160"/>
    </source>
</evidence>
<reference evidence="3" key="1">
    <citation type="submission" date="2019-06" db="EMBL/GenBank/DDBJ databases">
        <title>Draft genome sequence of the griseofulvin-producing fungus Xylaria cubensis strain G536.</title>
        <authorList>
            <person name="Mead M.E."/>
            <person name="Raja H.A."/>
            <person name="Steenwyk J.L."/>
            <person name="Knowles S.L."/>
            <person name="Oberlies N.H."/>
            <person name="Rokas A."/>
        </authorList>
    </citation>
    <scope>NUCLEOTIDE SEQUENCE [LARGE SCALE GENOMIC DNA]</scope>
    <source>
        <strain evidence="3">G536</strain>
    </source>
</reference>
<organism evidence="2 3">
    <name type="scientific">Xylaria flabelliformis</name>
    <dbReference type="NCBI Taxonomy" id="2512241"/>
    <lineage>
        <taxon>Eukaryota</taxon>
        <taxon>Fungi</taxon>
        <taxon>Dikarya</taxon>
        <taxon>Ascomycota</taxon>
        <taxon>Pezizomycotina</taxon>
        <taxon>Sordariomycetes</taxon>
        <taxon>Xylariomycetidae</taxon>
        <taxon>Xylariales</taxon>
        <taxon>Xylariaceae</taxon>
        <taxon>Xylaria</taxon>
    </lineage>
</organism>
<comment type="caution">
    <text evidence="2">The sequence shown here is derived from an EMBL/GenBank/DDBJ whole genome shotgun (WGS) entry which is preliminary data.</text>
</comment>
<dbReference type="Gene3D" id="3.40.50.1820">
    <property type="entry name" value="alpha/beta hydrolase"/>
    <property type="match status" value="2"/>
</dbReference>
<dbReference type="Proteomes" id="UP000319160">
    <property type="component" value="Unassembled WGS sequence"/>
</dbReference>
<evidence type="ECO:0000313" key="2">
    <source>
        <dbReference type="EMBL" id="TRX93797.1"/>
    </source>
</evidence>
<evidence type="ECO:0008006" key="4">
    <source>
        <dbReference type="Google" id="ProtNLM"/>
    </source>
</evidence>
<evidence type="ECO:0000256" key="1">
    <source>
        <dbReference type="SAM" id="MobiDB-lite"/>
    </source>
</evidence>
<feature type="compositionally biased region" description="Basic and acidic residues" evidence="1">
    <location>
        <begin position="207"/>
        <end position="226"/>
    </location>
</feature>
<dbReference type="PANTHER" id="PTHR42103">
    <property type="entry name" value="ALPHA/BETA-HYDROLASES SUPERFAMILY PROTEIN"/>
    <property type="match status" value="1"/>
</dbReference>
<dbReference type="PANTHER" id="PTHR42103:SF2">
    <property type="entry name" value="AB HYDROLASE-1 DOMAIN-CONTAINING PROTEIN"/>
    <property type="match status" value="1"/>
</dbReference>
<dbReference type="InterPro" id="IPR029058">
    <property type="entry name" value="AB_hydrolase_fold"/>
</dbReference>
<gene>
    <name evidence="2" type="ORF">FHL15_005179</name>
</gene>
<dbReference type="EMBL" id="VFLP01000026">
    <property type="protein sequence ID" value="TRX93797.1"/>
    <property type="molecule type" value="Genomic_DNA"/>
</dbReference>